<dbReference type="AlphaFoldDB" id="A0A7Z2VEI7"/>
<name>A0A7Z2VEI7_XANCA</name>
<gene>
    <name evidence="2" type="ORF">HG421_12415</name>
</gene>
<accession>A0A7Z2VEI7</accession>
<proteinExistence type="predicted"/>
<dbReference type="EMBL" id="CP051651">
    <property type="protein sequence ID" value="QJD70074.1"/>
    <property type="molecule type" value="Genomic_DNA"/>
</dbReference>
<evidence type="ECO:0000256" key="1">
    <source>
        <dbReference type="SAM" id="MobiDB-lite"/>
    </source>
</evidence>
<reference evidence="2 3" key="1">
    <citation type="submission" date="2020-04" db="EMBL/GenBank/DDBJ databases">
        <title>Genome-Wide Identification of 5-Methylcytosine Sites in Bacterial Genomes By High-Throughput Sequencing of MspJI Restriction Fragments.</title>
        <authorList>
            <person name="Wu V."/>
        </authorList>
    </citation>
    <scope>NUCLEOTIDE SEQUENCE [LARGE SCALE GENOMIC DNA]</scope>
    <source>
        <strain evidence="2 3">NEB122</strain>
    </source>
</reference>
<feature type="region of interest" description="Disordered" evidence="1">
    <location>
        <begin position="1"/>
        <end position="26"/>
    </location>
</feature>
<protein>
    <submittedName>
        <fullName evidence="2">Uncharacterized protein</fullName>
    </submittedName>
</protein>
<feature type="region of interest" description="Disordered" evidence="1">
    <location>
        <begin position="45"/>
        <end position="65"/>
    </location>
</feature>
<sequence length="117" mass="12836">MALHGKALAAGKPADRDEANACAPPRCLDHDSVRSGKYADDQLRERSYLPTTDAMDNAKPGATDRLNRCADASTAEFDKKTVPMKDDARRGPFHAIFAQRMGFYRSPALADFIGHEL</sequence>
<evidence type="ECO:0000313" key="3">
    <source>
        <dbReference type="Proteomes" id="UP000503498"/>
    </source>
</evidence>
<organism evidence="2 3">
    <name type="scientific">Xanthomonas campestris pv. badrii</name>
    <dbReference type="NCBI Taxonomy" id="149696"/>
    <lineage>
        <taxon>Bacteria</taxon>
        <taxon>Pseudomonadati</taxon>
        <taxon>Pseudomonadota</taxon>
        <taxon>Gammaproteobacteria</taxon>
        <taxon>Lysobacterales</taxon>
        <taxon>Lysobacteraceae</taxon>
        <taxon>Xanthomonas</taxon>
    </lineage>
</organism>
<reference evidence="2 3" key="2">
    <citation type="submission" date="2020-04" db="EMBL/GenBank/DDBJ databases">
        <authorList>
            <person name="Fomenkov A."/>
            <person name="Anton B.P."/>
            <person name="Roberts R.J."/>
        </authorList>
    </citation>
    <scope>NUCLEOTIDE SEQUENCE [LARGE SCALE GENOMIC DNA]</scope>
    <source>
        <strain evidence="2 3">NEB122</strain>
    </source>
</reference>
<dbReference type="Proteomes" id="UP000503498">
    <property type="component" value="Chromosome"/>
</dbReference>
<evidence type="ECO:0000313" key="2">
    <source>
        <dbReference type="EMBL" id="QJD70074.1"/>
    </source>
</evidence>